<keyword evidence="2" id="KW-1185">Reference proteome</keyword>
<comment type="caution">
    <text evidence="1">The sequence shown here is derived from an EMBL/GenBank/DDBJ whole genome shotgun (WGS) entry which is preliminary data.</text>
</comment>
<proteinExistence type="predicted"/>
<name>A0ABT4IEA5_9EURY</name>
<dbReference type="RefSeq" id="WP_268924128.1">
    <property type="nucleotide sequence ID" value="NZ_JAPTGB010000003.1"/>
</dbReference>
<protein>
    <submittedName>
        <fullName evidence="1">Uncharacterized protein</fullName>
    </submittedName>
</protein>
<sequence length="59" mass="6637">MAPPDCRFTMNKSVSDTIEFIHQPDIDMWTVGNAVMNSLCAMYTLTSLLEEGYTYRGAV</sequence>
<accession>A0ABT4IEA5</accession>
<dbReference type="Proteomes" id="UP001141422">
    <property type="component" value="Unassembled WGS sequence"/>
</dbReference>
<gene>
    <name evidence="1" type="ORF">O0S10_01525</name>
</gene>
<reference evidence="1" key="1">
    <citation type="submission" date="2022-12" db="EMBL/GenBank/DDBJ databases">
        <title>Isolation and characterisation of novel Methanocorpusculum spp. from native Australian herbivores indicates the genus is ancestrally host-associated.</title>
        <authorList>
            <person name="Volmer J.G."/>
            <person name="Soo R.M."/>
            <person name="Evans P.N."/>
            <person name="Hoedt E.C."/>
            <person name="Astorga Alsina A.L."/>
            <person name="Woodcroft B.J."/>
            <person name="Tyson G.W."/>
            <person name="Hugenholtz P."/>
            <person name="Morrison M."/>
        </authorList>
    </citation>
    <scope>NUCLEOTIDE SEQUENCE</scope>
    <source>
        <strain evidence="1">MG</strain>
    </source>
</reference>
<evidence type="ECO:0000313" key="1">
    <source>
        <dbReference type="EMBL" id="MCZ0859906.1"/>
    </source>
</evidence>
<evidence type="ECO:0000313" key="2">
    <source>
        <dbReference type="Proteomes" id="UP001141422"/>
    </source>
</evidence>
<organism evidence="1 2">
    <name type="scientific">Methanocorpusculum petauri</name>
    <dbReference type="NCBI Taxonomy" id="3002863"/>
    <lineage>
        <taxon>Archaea</taxon>
        <taxon>Methanobacteriati</taxon>
        <taxon>Methanobacteriota</taxon>
        <taxon>Stenosarchaea group</taxon>
        <taxon>Methanomicrobia</taxon>
        <taxon>Methanomicrobiales</taxon>
        <taxon>Methanocorpusculaceae</taxon>
        <taxon>Methanocorpusculum</taxon>
    </lineage>
</organism>
<dbReference type="EMBL" id="JAPTGB010000003">
    <property type="protein sequence ID" value="MCZ0859906.1"/>
    <property type="molecule type" value="Genomic_DNA"/>
</dbReference>